<feature type="compositionally biased region" description="Polar residues" evidence="10">
    <location>
        <begin position="2148"/>
        <end position="2161"/>
    </location>
</feature>
<dbReference type="eggNOG" id="KOG0044">
    <property type="taxonomic scope" value="Eukaryota"/>
</dbReference>
<dbReference type="InterPro" id="IPR035927">
    <property type="entry name" value="DUSP-like_sf"/>
</dbReference>
<dbReference type="SUPFAM" id="SSF47473">
    <property type="entry name" value="EF-hand"/>
    <property type="match status" value="1"/>
</dbReference>
<dbReference type="GO" id="GO:0004843">
    <property type="term" value="F:cysteine-type deubiquitinase activity"/>
    <property type="evidence" value="ECO:0007669"/>
    <property type="project" value="UniProtKB-EC"/>
</dbReference>
<feature type="compositionally biased region" description="Polar residues" evidence="10">
    <location>
        <begin position="667"/>
        <end position="682"/>
    </location>
</feature>
<feature type="region of interest" description="Disordered" evidence="10">
    <location>
        <begin position="663"/>
        <end position="719"/>
    </location>
</feature>
<keyword evidence="8" id="KW-0106">Calcium</keyword>
<evidence type="ECO:0000256" key="8">
    <source>
        <dbReference type="ARBA" id="ARBA00022837"/>
    </source>
</evidence>
<comment type="similarity">
    <text evidence="2">Belongs to the peptidase C19 family.</text>
</comment>
<dbReference type="RefSeq" id="XP_001007767.2">
    <property type="nucleotide sequence ID" value="XM_001007767.3"/>
</dbReference>
<evidence type="ECO:0000256" key="9">
    <source>
        <dbReference type="SAM" id="Coils"/>
    </source>
</evidence>
<feature type="compositionally biased region" description="Low complexity" evidence="10">
    <location>
        <begin position="757"/>
        <end position="772"/>
    </location>
</feature>
<dbReference type="SUPFAM" id="SSF54001">
    <property type="entry name" value="Cysteine proteinases"/>
    <property type="match status" value="1"/>
</dbReference>
<dbReference type="InterPro" id="IPR006615">
    <property type="entry name" value="Pept_C19_DUSP"/>
</dbReference>
<feature type="region of interest" description="Disordered" evidence="10">
    <location>
        <begin position="521"/>
        <end position="546"/>
    </location>
</feature>
<dbReference type="PANTHER" id="PTHR24006">
    <property type="entry name" value="UBIQUITIN CARBOXYL-TERMINAL HYDROLASE"/>
    <property type="match status" value="1"/>
</dbReference>
<feature type="region of interest" description="Disordered" evidence="10">
    <location>
        <begin position="2148"/>
        <end position="2175"/>
    </location>
</feature>
<feature type="region of interest" description="Disordered" evidence="10">
    <location>
        <begin position="428"/>
        <end position="456"/>
    </location>
</feature>
<dbReference type="Pfam" id="PF00443">
    <property type="entry name" value="UCH"/>
    <property type="match status" value="2"/>
</dbReference>
<name>I7MDG1_TETTS</name>
<evidence type="ECO:0000256" key="5">
    <source>
        <dbReference type="ARBA" id="ARBA00022786"/>
    </source>
</evidence>
<keyword evidence="7" id="KW-0788">Thiol protease</keyword>
<dbReference type="InterPro" id="IPR018247">
    <property type="entry name" value="EF_Hand_1_Ca_BS"/>
</dbReference>
<evidence type="ECO:0000256" key="10">
    <source>
        <dbReference type="SAM" id="MobiDB-lite"/>
    </source>
</evidence>
<dbReference type="GO" id="GO:0005509">
    <property type="term" value="F:calcium ion binding"/>
    <property type="evidence" value="ECO:0007669"/>
    <property type="project" value="InterPro"/>
</dbReference>
<feature type="region of interest" description="Disordered" evidence="10">
    <location>
        <begin position="1086"/>
        <end position="1109"/>
    </location>
</feature>
<feature type="region of interest" description="Disordered" evidence="10">
    <location>
        <begin position="340"/>
        <end position="372"/>
    </location>
</feature>
<protein>
    <recommendedName>
        <fullName evidence="3">ubiquitinyl hydrolase 1</fullName>
        <ecNumber evidence="3">3.4.19.12</ecNumber>
    </recommendedName>
</protein>
<sequence length="2538" mass="296527">MGNFCGKKPQKSHFQYRDNMLPNMIPNINDDIINRLVDQWQGSVIAYFKQRFKQYANKEDNSLDQHDFIKIFPQLASFPKNVKKKAFDFFDRDRNGKVDFKEFCQSLSVCCKSDVNSKIYLLYMLFDTDSDKYLSRNEVQTMIKYCSHYIFKIRTNDLVVNNSSTNKIVGNIEKDSLDQQRLKQHQSQLDKLSVTQGNIAINDAYIVNDNIKILSKTTSKEIGAAYDATTNNTQDKNQKQQQKTQKEIQKKQQILIEQQEKETLAYLFSKKQDKIGYQTFYNWAIDYFNVEEFFLMFELVPDPLLEREIIRSIIKEEGQKDRQINQVLLEYRQKQQLLEEQNQVRNGNETNNQDTSKNNKKNSNGNIKQQQGKVANSFEKLLQKERFTETIYVVSWKWWFMWRYYINYAYKIKKMNTHNQQKMFKNFNGQDTQQQDKNSTNAVNYNDLKNSSPPELGINLISEAGNKQQDKISAANNNNNNLASNIQTNQQKGIGLIGEEQNDRQLNDFSNIANNDSLYRSQEQFESNSNSPAFSPQRRDSNHSRNSMVDLEFNNSIPSERQEEQKVKYHLKPNAFKNNLEINMRNLQENEIGHYQYHNQQYNSNKILGGEEDIISDHNLFRPYSPSKVNHDLNSFGQAHQIIKNTYVEKIDHIKTNEIQENKSLGDDGQQNFQGIQNHNQPQESQVRSVSHHHQFQQQGSFFTPRQSQLQNQNYQQETSGNKQIYFSNAAADKHLLNYNNNTQRDINDSELFQNPNWNNQQFENSQNNSPSKYKGIINPQQVQIQKIEQFEDQHQNILNYQGQQLLNFPDTPSSIPAGLVPLQSIRNGAIDNNQNINFQDKTKHQVETHNFVAHQNETEVISQNNSNLQQQQQENKQQQQYNLNQKQAQEKYNDNQTIYNEVLHPETRGMNTSIVQMFQQSQIQQQQLYQNQFEKVNSVNDGFDIMQIEQSERVEQGQSPQDHVQFYIQKSVYAGQNQNERNKPTINPNIQGNINQIANKNDQQSIQQQTKNIDQPSTLFSQIKFNICKPLQGLKGETHDLLSQDDLSKSNIAAATNKHINNYNSNQVEQSQFAKEFQNNQQPELLNQTSNSPKKSEEPSSPDKQQNIIDVNLNTILTTQNNTKKSNEINLNTVHIPTDKMLHDDYMDEFDKGIQNTEEFGDHEEEEDHKKVNDDRLRFQQYSGHNLGDRPTQIDNTDIEGEFQGELQKNILKNNDYVIIPEKAWEKLFSWYSGGPTFKRKRIVDIQKNYKTVELYPPLVIGYKCRKNGEINYDTRQELMVSSWKTLKEVMKKFQKYFKSEKQEDILYYKKMGSYWNKATDLDKTMIVDLQIESGTIFLFLNKAIEEKFLEKQKMKSQIKGGINTFTEILDTYEVGDRICVFHPSERIEKKGYIFSIKNDTIQIHFKRESYRNDIIFEKKKLENYLKQESNQVSQLNIDQSMTHLNNHIKYNPKMIGLANLGNTCFINCIIQFLVHTPFFRQYLLDEIYRDSIKENIIVNQSQNPQTVVAAANSVAGNFNNQAIANVNSVISNNNPSNIYKDQQPQNQGNSQEQQISLIHELSQLAKYLKQKPYNDIYDPVKPESLKKSIDKLMPNFSGHEQHDAQEFLQGFLDKLNDEIKIKKLVNINKPDETNNSVSNTATNALANQNTAKQNTRTISNSNTQPLQLQKNSFSNNKDITSLVKQTLSKYVYEENLTSQPPQFPPEPISNLPLQPAVSSQMQTDQIIETNQNNKRESGDKLENQQNTKPQQVFQEFSIIKDVYMGQTINTIQCSVCGNVNHKYEDFFTISLPLPIKNEVLYEVTYVPRINKGIMKPIKKYGIKLHRSATYADFQQAFYKTSRINPQTVVFAEICKNYNFKNLYLIDPSIPMRNLGIRSNDEITAFEVINTNQLLEEETKSLYPHNYTIHSQNKNIKEGDFVDYNYQSNGFNLWMHGQIERITFAEQKNEQIVQLRLLDENLKQFNHLYKFKSEQKRIMPFRTQIPFYPNQKGYVVFLVNRRKMNNMIERFGIPLCIIIPGWLTWKELHLLVFSQVKRCIDFNYLIKKYQTTAKAQTKQKIKSAKTQGYTQLGGELEEIDFNNAAQTYQNDDYRTKEKTHQEQLQYVREYRQKAPSFHGFGEDQFQGNQINQDDEYIRNRKSLVNQTDAYRISSKSPIKNKQQKDEEPPQLRPTISDYQNIYKANTSTFIHQYQENLQSNGYSNQNQDGNTNSQQNNLKNTIKQSVNLEKNQKFESHAQKSQQYQNLDEYYSAFNGEIKDSIDFLQSSYFPYRLRVIDSVTQRCVICDLPLIPDITQKESCQGCEPGLIERPIFWDIKQLALVFAIDWKDSLSFNPSSMVPQNDESYIDLKKQKNEIKMGIPIQSCFDLFSAQEKVQLECDVCKVNQIQTTMHLLNKLPNILIIHLSRFQYQNGLFEKIDDLVNFPLKKLDLSKWVFKDNKLQQAQQNSKQIQDNQNEIYDLFAVVNHLGNGHGGHYTSFVNIKEDGSELKDCWVNFDDEQVNYINQEEVLSNKGYLLIYKKKFSTSAIVNLTYKKL</sequence>
<dbReference type="KEGG" id="tet:TTHERM_00069290"/>
<dbReference type="PROSITE" id="PS51283">
    <property type="entry name" value="DUSP"/>
    <property type="match status" value="2"/>
</dbReference>
<feature type="region of interest" description="Disordered" evidence="10">
    <location>
        <begin position="747"/>
        <end position="775"/>
    </location>
</feature>
<dbReference type="CDD" id="cd00051">
    <property type="entry name" value="EFh"/>
    <property type="match status" value="1"/>
</dbReference>
<dbReference type="GeneID" id="7829037"/>
<feature type="domain" description="USP" evidence="12">
    <location>
        <begin position="1457"/>
        <end position="2524"/>
    </location>
</feature>
<dbReference type="Gene3D" id="3.90.70.10">
    <property type="entry name" value="Cysteine proteinases"/>
    <property type="match status" value="3"/>
</dbReference>
<keyword evidence="5" id="KW-0833">Ubl conjugation pathway</keyword>
<keyword evidence="9" id="KW-0175">Coiled coil</keyword>
<dbReference type="InParanoid" id="I7MDG1"/>
<evidence type="ECO:0000256" key="4">
    <source>
        <dbReference type="ARBA" id="ARBA00022670"/>
    </source>
</evidence>
<dbReference type="InterPro" id="IPR001394">
    <property type="entry name" value="Peptidase_C19_UCH"/>
</dbReference>
<dbReference type="GO" id="GO:0006508">
    <property type="term" value="P:proteolysis"/>
    <property type="evidence" value="ECO:0007669"/>
    <property type="project" value="UniProtKB-KW"/>
</dbReference>
<feature type="coiled-coil region" evidence="9">
    <location>
        <begin position="1409"/>
        <end position="1440"/>
    </location>
</feature>
<feature type="domain" description="EF-hand" evidence="11">
    <location>
        <begin position="78"/>
        <end position="113"/>
    </location>
</feature>
<organism evidence="14 15">
    <name type="scientific">Tetrahymena thermophila (strain SB210)</name>
    <dbReference type="NCBI Taxonomy" id="312017"/>
    <lineage>
        <taxon>Eukaryota</taxon>
        <taxon>Sar</taxon>
        <taxon>Alveolata</taxon>
        <taxon>Ciliophora</taxon>
        <taxon>Intramacronucleata</taxon>
        <taxon>Oligohymenophorea</taxon>
        <taxon>Hymenostomatida</taxon>
        <taxon>Tetrahymenina</taxon>
        <taxon>Tetrahymenidae</taxon>
        <taxon>Tetrahymena</taxon>
    </lineage>
</organism>
<dbReference type="Pfam" id="PF06337">
    <property type="entry name" value="DUSP"/>
    <property type="match status" value="1"/>
</dbReference>
<dbReference type="InterPro" id="IPR018200">
    <property type="entry name" value="USP_CS"/>
</dbReference>
<evidence type="ECO:0000313" key="14">
    <source>
        <dbReference type="EMBL" id="EAR87522.2"/>
    </source>
</evidence>
<feature type="compositionally biased region" description="Low complexity" evidence="10">
    <location>
        <begin position="350"/>
        <end position="372"/>
    </location>
</feature>
<dbReference type="InterPro" id="IPR038765">
    <property type="entry name" value="Papain-like_cys_pep_sf"/>
</dbReference>
<dbReference type="PROSITE" id="PS50235">
    <property type="entry name" value="USP_3"/>
    <property type="match status" value="1"/>
</dbReference>
<accession>I7MDG1</accession>
<feature type="region of interest" description="Disordered" evidence="10">
    <location>
        <begin position="1536"/>
        <end position="1555"/>
    </location>
</feature>
<comment type="catalytic activity">
    <reaction evidence="1">
        <text>Thiol-dependent hydrolysis of ester, thioester, amide, peptide and isopeptide bonds formed by the C-terminal Gly of ubiquitin (a 76-residue protein attached to proteins as an intracellular targeting signal).</text>
        <dbReference type="EC" id="3.4.19.12"/>
    </reaction>
</comment>
<evidence type="ECO:0000256" key="1">
    <source>
        <dbReference type="ARBA" id="ARBA00000707"/>
    </source>
</evidence>
<dbReference type="Gene3D" id="3.30.2230.10">
    <property type="entry name" value="DUSP-like"/>
    <property type="match status" value="1"/>
</dbReference>
<evidence type="ECO:0000313" key="15">
    <source>
        <dbReference type="Proteomes" id="UP000009168"/>
    </source>
</evidence>
<dbReference type="eggNOG" id="KOG1870">
    <property type="taxonomic scope" value="Eukaryota"/>
</dbReference>
<dbReference type="PANTHER" id="PTHR24006:SF888">
    <property type="entry name" value="UBIQUITIN CARBOXYL-TERMINAL HYDROLASE 30"/>
    <property type="match status" value="1"/>
</dbReference>
<proteinExistence type="inferred from homology"/>
<dbReference type="SUPFAM" id="SSF143791">
    <property type="entry name" value="DUSP-like"/>
    <property type="match status" value="1"/>
</dbReference>
<feature type="domain" description="EF-hand" evidence="11">
    <location>
        <begin position="114"/>
        <end position="149"/>
    </location>
</feature>
<keyword evidence="6 14" id="KW-0378">Hydrolase</keyword>
<feature type="compositionally biased region" description="Polar residues" evidence="10">
    <location>
        <begin position="747"/>
        <end position="756"/>
    </location>
</feature>
<keyword evidence="4" id="KW-0645">Protease</keyword>
<dbReference type="Proteomes" id="UP000009168">
    <property type="component" value="Unassembled WGS sequence"/>
</dbReference>
<dbReference type="GO" id="GO:0016579">
    <property type="term" value="P:protein deubiquitination"/>
    <property type="evidence" value="ECO:0007669"/>
    <property type="project" value="InterPro"/>
</dbReference>
<dbReference type="GO" id="GO:0005634">
    <property type="term" value="C:nucleus"/>
    <property type="evidence" value="ECO:0007669"/>
    <property type="project" value="TreeGrafter"/>
</dbReference>
<evidence type="ECO:0000259" key="11">
    <source>
        <dbReference type="PROSITE" id="PS50222"/>
    </source>
</evidence>
<keyword evidence="15" id="KW-1185">Reference proteome</keyword>
<feature type="compositionally biased region" description="Polar residues" evidence="10">
    <location>
        <begin position="340"/>
        <end position="349"/>
    </location>
</feature>
<feature type="domain" description="DUSP" evidence="13">
    <location>
        <begin position="1149"/>
        <end position="1244"/>
    </location>
</feature>
<dbReference type="InterPro" id="IPR050164">
    <property type="entry name" value="Peptidase_C19"/>
</dbReference>
<evidence type="ECO:0000256" key="2">
    <source>
        <dbReference type="ARBA" id="ARBA00009085"/>
    </source>
</evidence>
<feature type="compositionally biased region" description="Polar residues" evidence="10">
    <location>
        <begin position="521"/>
        <end position="534"/>
    </location>
</feature>
<dbReference type="GO" id="GO:0005829">
    <property type="term" value="C:cytosol"/>
    <property type="evidence" value="ECO:0007669"/>
    <property type="project" value="TreeGrafter"/>
</dbReference>
<reference evidence="15" key="1">
    <citation type="journal article" date="2006" name="PLoS Biol.">
        <title>Macronuclear genome sequence of the ciliate Tetrahymena thermophila, a model eukaryote.</title>
        <authorList>
            <person name="Eisen J.A."/>
            <person name="Coyne R.S."/>
            <person name="Wu M."/>
            <person name="Wu D."/>
            <person name="Thiagarajan M."/>
            <person name="Wortman J.R."/>
            <person name="Badger J.H."/>
            <person name="Ren Q."/>
            <person name="Amedeo P."/>
            <person name="Jones K.M."/>
            <person name="Tallon L.J."/>
            <person name="Delcher A.L."/>
            <person name="Salzberg S.L."/>
            <person name="Silva J.C."/>
            <person name="Haas B.J."/>
            <person name="Majoros W.H."/>
            <person name="Farzad M."/>
            <person name="Carlton J.M."/>
            <person name="Smith R.K. Jr."/>
            <person name="Garg J."/>
            <person name="Pearlman R.E."/>
            <person name="Karrer K.M."/>
            <person name="Sun L."/>
            <person name="Manning G."/>
            <person name="Elde N.C."/>
            <person name="Turkewitz A.P."/>
            <person name="Asai D.J."/>
            <person name="Wilkes D.E."/>
            <person name="Wang Y."/>
            <person name="Cai H."/>
            <person name="Collins K."/>
            <person name="Stewart B.A."/>
            <person name="Lee S.R."/>
            <person name="Wilamowska K."/>
            <person name="Weinberg Z."/>
            <person name="Ruzzo W.L."/>
            <person name="Wloga D."/>
            <person name="Gaertig J."/>
            <person name="Frankel J."/>
            <person name="Tsao C.-C."/>
            <person name="Gorovsky M.A."/>
            <person name="Keeling P.J."/>
            <person name="Waller R.F."/>
            <person name="Patron N.J."/>
            <person name="Cherry J.M."/>
            <person name="Stover N.A."/>
            <person name="Krieger C.J."/>
            <person name="del Toro C."/>
            <person name="Ryder H.F."/>
            <person name="Williamson S.C."/>
            <person name="Barbeau R.A."/>
            <person name="Hamilton E.P."/>
            <person name="Orias E."/>
        </authorList>
    </citation>
    <scope>NUCLEOTIDE SEQUENCE [LARGE SCALE GENOMIC DNA]</scope>
    <source>
        <strain evidence="15">SB210</strain>
    </source>
</reference>
<dbReference type="OrthoDB" id="313176at2759"/>
<evidence type="ECO:0000259" key="13">
    <source>
        <dbReference type="PROSITE" id="PS51283"/>
    </source>
</evidence>
<gene>
    <name evidence="14" type="ORF">TTHERM_00069290</name>
</gene>
<dbReference type="InterPro" id="IPR011992">
    <property type="entry name" value="EF-hand-dom_pair"/>
</dbReference>
<evidence type="ECO:0000256" key="6">
    <source>
        <dbReference type="ARBA" id="ARBA00022801"/>
    </source>
</evidence>
<dbReference type="eggNOG" id="KOG1867">
    <property type="taxonomic scope" value="Eukaryota"/>
</dbReference>
<dbReference type="PROSITE" id="PS00973">
    <property type="entry name" value="USP_2"/>
    <property type="match status" value="1"/>
</dbReference>
<dbReference type="PROSITE" id="PS00972">
    <property type="entry name" value="USP_1"/>
    <property type="match status" value="1"/>
</dbReference>
<dbReference type="Gene3D" id="1.10.238.10">
    <property type="entry name" value="EF-hand"/>
    <property type="match status" value="1"/>
</dbReference>
<dbReference type="EMBL" id="GG662853">
    <property type="protein sequence ID" value="EAR87522.2"/>
    <property type="molecule type" value="Genomic_DNA"/>
</dbReference>
<feature type="compositionally biased region" description="Low complexity" evidence="10">
    <location>
        <begin position="696"/>
        <end position="717"/>
    </location>
</feature>
<dbReference type="PROSITE" id="PS00018">
    <property type="entry name" value="EF_HAND_1"/>
    <property type="match status" value="2"/>
</dbReference>
<feature type="domain" description="DUSP" evidence="13">
    <location>
        <begin position="365"/>
        <end position="507"/>
    </location>
</feature>
<evidence type="ECO:0000259" key="12">
    <source>
        <dbReference type="PROSITE" id="PS50235"/>
    </source>
</evidence>
<evidence type="ECO:0000256" key="7">
    <source>
        <dbReference type="ARBA" id="ARBA00022807"/>
    </source>
</evidence>
<dbReference type="InterPro" id="IPR028889">
    <property type="entry name" value="USP"/>
</dbReference>
<dbReference type="PROSITE" id="PS50222">
    <property type="entry name" value="EF_HAND_2"/>
    <property type="match status" value="2"/>
</dbReference>
<dbReference type="InterPro" id="IPR002048">
    <property type="entry name" value="EF_hand_dom"/>
</dbReference>
<evidence type="ECO:0000256" key="3">
    <source>
        <dbReference type="ARBA" id="ARBA00012759"/>
    </source>
</evidence>
<dbReference type="EC" id="3.4.19.12" evidence="3"/>
<feature type="compositionally biased region" description="Polar residues" evidence="10">
    <location>
        <begin position="428"/>
        <end position="453"/>
    </location>
</feature>
<dbReference type="STRING" id="312017.I7MDG1"/>